<gene>
    <name evidence="3" type="ORF">VNI00_003398</name>
</gene>
<dbReference type="PANTHER" id="PTHR43364">
    <property type="entry name" value="NADH-SPECIFIC METHYLGLYOXAL REDUCTASE-RELATED"/>
    <property type="match status" value="1"/>
</dbReference>
<feature type="domain" description="NADP-dependent oxidoreductase" evidence="2">
    <location>
        <begin position="167"/>
        <end position="248"/>
    </location>
</feature>
<keyword evidence="4" id="KW-1185">Reference proteome</keyword>
<comment type="caution">
    <text evidence="3">The sequence shown here is derived from an EMBL/GenBank/DDBJ whole genome shotgun (WGS) entry which is preliminary data.</text>
</comment>
<dbReference type="InterPro" id="IPR036812">
    <property type="entry name" value="NAD(P)_OxRdtase_dom_sf"/>
</dbReference>
<accession>A0AAW0DS16</accession>
<feature type="domain" description="NADP-dependent oxidoreductase" evidence="2">
    <location>
        <begin position="9"/>
        <end position="135"/>
    </location>
</feature>
<proteinExistence type="predicted"/>
<protein>
    <recommendedName>
        <fullName evidence="2">NADP-dependent oxidoreductase domain-containing protein</fullName>
    </recommendedName>
</protein>
<evidence type="ECO:0000259" key="2">
    <source>
        <dbReference type="Pfam" id="PF00248"/>
    </source>
</evidence>
<organism evidence="3 4">
    <name type="scientific">Paramarasmius palmivorus</name>
    <dbReference type="NCBI Taxonomy" id="297713"/>
    <lineage>
        <taxon>Eukaryota</taxon>
        <taxon>Fungi</taxon>
        <taxon>Dikarya</taxon>
        <taxon>Basidiomycota</taxon>
        <taxon>Agaricomycotina</taxon>
        <taxon>Agaricomycetes</taxon>
        <taxon>Agaricomycetidae</taxon>
        <taxon>Agaricales</taxon>
        <taxon>Marasmiineae</taxon>
        <taxon>Marasmiaceae</taxon>
        <taxon>Paramarasmius</taxon>
    </lineage>
</organism>
<reference evidence="3 4" key="1">
    <citation type="submission" date="2024-01" db="EMBL/GenBank/DDBJ databases">
        <title>A draft genome for a cacao thread blight-causing isolate of Paramarasmius palmivorus.</title>
        <authorList>
            <person name="Baruah I.K."/>
            <person name="Bukari Y."/>
            <person name="Amoako-Attah I."/>
            <person name="Meinhardt L.W."/>
            <person name="Bailey B.A."/>
            <person name="Cohen S.P."/>
        </authorList>
    </citation>
    <scope>NUCLEOTIDE SEQUENCE [LARGE SCALE GENOMIC DNA]</scope>
    <source>
        <strain evidence="3 4">GH-12</strain>
    </source>
</reference>
<dbReference type="SUPFAM" id="SSF51430">
    <property type="entry name" value="NAD(P)-linked oxidoreductase"/>
    <property type="match status" value="1"/>
</dbReference>
<keyword evidence="1" id="KW-0560">Oxidoreductase</keyword>
<evidence type="ECO:0000256" key="1">
    <source>
        <dbReference type="ARBA" id="ARBA00023002"/>
    </source>
</evidence>
<dbReference type="Gene3D" id="3.20.20.100">
    <property type="entry name" value="NADP-dependent oxidoreductase domain"/>
    <property type="match status" value="2"/>
</dbReference>
<dbReference type="PANTHER" id="PTHR43364:SF4">
    <property type="entry name" value="NAD(P)-LINKED OXIDOREDUCTASE SUPERFAMILY PROTEIN"/>
    <property type="match status" value="1"/>
</dbReference>
<dbReference type="Pfam" id="PF00248">
    <property type="entry name" value="Aldo_ket_red"/>
    <property type="match status" value="2"/>
</dbReference>
<evidence type="ECO:0000313" key="3">
    <source>
        <dbReference type="EMBL" id="KAK7054935.1"/>
    </source>
</evidence>
<sequence>MATPTRIPLLFGTMTLGFPGKNGVRISDREECQKVIDVFLNHGHKELDTARVYGDGTTEEMMSQLDLKDAVIDTKVHPGSGGGHSPQALRSAFETSLKSLGRKKVRVLYLHMPDRTVPFEETVEEINKLYEEGLLGGFFAGKVSSLSESASVEGRFNPKGDALSQMYRARYLKSGYLDALELLKGVANAHGLRLTEIALRWCQHHSLLTPEDGIILGASSAEQLQQNCEDSKKGPLPDEVIRALDEANRLVIASGSSPRYWR</sequence>
<dbReference type="InterPro" id="IPR050523">
    <property type="entry name" value="AKR_Detox_Biosynth"/>
</dbReference>
<dbReference type="AlphaFoldDB" id="A0AAW0DS16"/>
<dbReference type="Proteomes" id="UP001383192">
    <property type="component" value="Unassembled WGS sequence"/>
</dbReference>
<evidence type="ECO:0000313" key="4">
    <source>
        <dbReference type="Proteomes" id="UP001383192"/>
    </source>
</evidence>
<dbReference type="InterPro" id="IPR023210">
    <property type="entry name" value="NADP_OxRdtase_dom"/>
</dbReference>
<name>A0AAW0DS16_9AGAR</name>
<dbReference type="GO" id="GO:0016491">
    <property type="term" value="F:oxidoreductase activity"/>
    <property type="evidence" value="ECO:0007669"/>
    <property type="project" value="UniProtKB-KW"/>
</dbReference>
<dbReference type="EMBL" id="JAYKXP010000008">
    <property type="protein sequence ID" value="KAK7054935.1"/>
    <property type="molecule type" value="Genomic_DNA"/>
</dbReference>